<proteinExistence type="predicted"/>
<sequence>MALVGDAHLSSDVVSQLTYSGRRPAAAARPTTSHGVAAVAQGVGLRAAPHDPDSSSSSYPVAPSGTSMTTCGGEGGDRDAGGGARGEVEAAVGQLQASRLVVGIQDKSFLYV</sequence>
<feature type="region of interest" description="Disordered" evidence="1">
    <location>
        <begin position="1"/>
        <end position="85"/>
    </location>
</feature>
<reference evidence="2" key="1">
    <citation type="journal article" date="2013" name="Nature">
        <title>Draft genome of the wheat A-genome progenitor Triticum urartu.</title>
        <authorList>
            <person name="Ling H.Q."/>
            <person name="Zhao S."/>
            <person name="Liu D."/>
            <person name="Wang J."/>
            <person name="Sun H."/>
            <person name="Zhang C."/>
            <person name="Fan H."/>
            <person name="Li D."/>
            <person name="Dong L."/>
            <person name="Tao Y."/>
            <person name="Gao C."/>
            <person name="Wu H."/>
            <person name="Li Y."/>
            <person name="Cui Y."/>
            <person name="Guo X."/>
            <person name="Zheng S."/>
            <person name="Wang B."/>
            <person name="Yu K."/>
            <person name="Liang Q."/>
            <person name="Yang W."/>
            <person name="Lou X."/>
            <person name="Chen J."/>
            <person name="Feng M."/>
            <person name="Jian J."/>
            <person name="Zhang X."/>
            <person name="Luo G."/>
            <person name="Jiang Y."/>
            <person name="Liu J."/>
            <person name="Wang Z."/>
            <person name="Sha Y."/>
            <person name="Zhang B."/>
            <person name="Wu H."/>
            <person name="Tang D."/>
            <person name="Shen Q."/>
            <person name="Xue P."/>
            <person name="Zou S."/>
            <person name="Wang X."/>
            <person name="Liu X."/>
            <person name="Wang F."/>
            <person name="Yang Y."/>
            <person name="An X."/>
            <person name="Dong Z."/>
            <person name="Zhang K."/>
            <person name="Zhang X."/>
            <person name="Luo M.C."/>
            <person name="Dvorak J."/>
            <person name="Tong Y."/>
            <person name="Wang J."/>
            <person name="Yang H."/>
            <person name="Li Z."/>
            <person name="Wang D."/>
            <person name="Zhang A."/>
            <person name="Wang J."/>
        </authorList>
    </citation>
    <scope>NUCLEOTIDE SEQUENCE</scope>
</reference>
<evidence type="ECO:0000256" key="1">
    <source>
        <dbReference type="SAM" id="MobiDB-lite"/>
    </source>
</evidence>
<name>M7YH57_TRIUA</name>
<evidence type="ECO:0000313" key="2">
    <source>
        <dbReference type="EMBL" id="EMS46517.1"/>
    </source>
</evidence>
<dbReference type="AlphaFoldDB" id="M7YH57"/>
<accession>M7YH57</accession>
<dbReference type="EMBL" id="KD273293">
    <property type="protein sequence ID" value="EMS46517.1"/>
    <property type="molecule type" value="Genomic_DNA"/>
</dbReference>
<gene>
    <name evidence="2" type="ORF">TRIUR3_25129</name>
</gene>
<organism evidence="2">
    <name type="scientific">Triticum urartu</name>
    <name type="common">Red wild einkorn</name>
    <name type="synonym">Crithodium urartu</name>
    <dbReference type="NCBI Taxonomy" id="4572"/>
    <lineage>
        <taxon>Eukaryota</taxon>
        <taxon>Viridiplantae</taxon>
        <taxon>Streptophyta</taxon>
        <taxon>Embryophyta</taxon>
        <taxon>Tracheophyta</taxon>
        <taxon>Spermatophyta</taxon>
        <taxon>Magnoliopsida</taxon>
        <taxon>Liliopsida</taxon>
        <taxon>Poales</taxon>
        <taxon>Poaceae</taxon>
        <taxon>BOP clade</taxon>
        <taxon>Pooideae</taxon>
        <taxon>Triticodae</taxon>
        <taxon>Triticeae</taxon>
        <taxon>Triticinae</taxon>
        <taxon>Triticum</taxon>
    </lineage>
</organism>
<protein>
    <submittedName>
        <fullName evidence="2">Uncharacterized protein</fullName>
    </submittedName>
</protein>